<reference evidence="1 2" key="1">
    <citation type="submission" date="2020-08" db="EMBL/GenBank/DDBJ databases">
        <title>Oceanospirillum sp. nov. isolated from marine sediment.</title>
        <authorList>
            <person name="Ji X."/>
        </authorList>
    </citation>
    <scope>NUCLEOTIDE SEQUENCE [LARGE SCALE GENOMIC DNA]</scope>
    <source>
        <strain evidence="1 2">D5</strain>
    </source>
</reference>
<evidence type="ECO:0000313" key="1">
    <source>
        <dbReference type="EMBL" id="MBB1487583.1"/>
    </source>
</evidence>
<proteinExistence type="predicted"/>
<dbReference type="RefSeq" id="WP_182809385.1">
    <property type="nucleotide sequence ID" value="NZ_JACJFM010000016.1"/>
</dbReference>
<dbReference type="AlphaFoldDB" id="A0A839IQ04"/>
<accession>A0A839IQ04</accession>
<dbReference type="Proteomes" id="UP000565262">
    <property type="component" value="Unassembled WGS sequence"/>
</dbReference>
<organism evidence="1 2">
    <name type="scientific">Oceanospirillum sediminis</name>
    <dbReference type="NCBI Taxonomy" id="2760088"/>
    <lineage>
        <taxon>Bacteria</taxon>
        <taxon>Pseudomonadati</taxon>
        <taxon>Pseudomonadota</taxon>
        <taxon>Gammaproteobacteria</taxon>
        <taxon>Oceanospirillales</taxon>
        <taxon>Oceanospirillaceae</taxon>
        <taxon>Oceanospirillum</taxon>
    </lineage>
</organism>
<protein>
    <submittedName>
        <fullName evidence="1">Uncharacterized protein</fullName>
    </submittedName>
</protein>
<comment type="caution">
    <text evidence="1">The sequence shown here is derived from an EMBL/GenBank/DDBJ whole genome shotgun (WGS) entry which is preliminary data.</text>
</comment>
<name>A0A839IQ04_9GAMM</name>
<evidence type="ECO:0000313" key="2">
    <source>
        <dbReference type="Proteomes" id="UP000565262"/>
    </source>
</evidence>
<dbReference type="EMBL" id="JACJFM010000016">
    <property type="protein sequence ID" value="MBB1487583.1"/>
    <property type="molecule type" value="Genomic_DNA"/>
</dbReference>
<gene>
    <name evidence="1" type="ORF">H4O21_13280</name>
</gene>
<keyword evidence="2" id="KW-1185">Reference proteome</keyword>
<sequence length="67" mass="7381">MSQLLIRYSRILEIVGDIVKVHVPTSEEEASQISFGDLALIESRDEGQEILPRTAQVIHAILVNPAA</sequence>